<accession>A0A9J6A298</accession>
<dbReference type="PRINTS" id="PR00625">
    <property type="entry name" value="JDOMAIN"/>
</dbReference>
<gene>
    <name evidence="2" type="ORF">H5410_018558</name>
</gene>
<dbReference type="Proteomes" id="UP000824120">
    <property type="component" value="Chromosome 3"/>
</dbReference>
<keyword evidence="3" id="KW-1185">Reference proteome</keyword>
<dbReference type="FunFam" id="1.10.287.110:FF:000084">
    <property type="entry name" value="chaperone protein dnaJ 8, chloroplastic"/>
    <property type="match status" value="1"/>
</dbReference>
<evidence type="ECO:0000313" key="3">
    <source>
        <dbReference type="Proteomes" id="UP000824120"/>
    </source>
</evidence>
<sequence length="162" mass="18224">MAAAMGMMGSIGGCGAASASLFRLRNSAKKKTRNDKNGFRVSCVYSSSAVADPYKTLKIQPGASESEVRKAFRQLALKYHPDVCRGNNCGVQFHQINEAYDVVMSNLRGETRAELEMIEEYDDSNDESMRGMYEPDWDLWEEWMGWEGAGIRDYTSHVNPYI</sequence>
<feature type="domain" description="J" evidence="1">
    <location>
        <begin position="52"/>
        <end position="125"/>
    </location>
</feature>
<dbReference type="InterPro" id="IPR050817">
    <property type="entry name" value="DjlA_DnaK_co-chaperone"/>
</dbReference>
<comment type="caution">
    <text evidence="2">The sequence shown here is derived from an EMBL/GenBank/DDBJ whole genome shotgun (WGS) entry which is preliminary data.</text>
</comment>
<dbReference type="Gene3D" id="1.10.287.110">
    <property type="entry name" value="DnaJ domain"/>
    <property type="match status" value="1"/>
</dbReference>
<dbReference type="CDD" id="cd06257">
    <property type="entry name" value="DnaJ"/>
    <property type="match status" value="1"/>
</dbReference>
<dbReference type="PROSITE" id="PS50076">
    <property type="entry name" value="DNAJ_2"/>
    <property type="match status" value="1"/>
</dbReference>
<dbReference type="SMART" id="SM00271">
    <property type="entry name" value="DnaJ"/>
    <property type="match status" value="1"/>
</dbReference>
<proteinExistence type="predicted"/>
<dbReference type="EMBL" id="JACXVP010000003">
    <property type="protein sequence ID" value="KAG5618734.1"/>
    <property type="molecule type" value="Genomic_DNA"/>
</dbReference>
<protein>
    <recommendedName>
        <fullName evidence="1">J domain-containing protein</fullName>
    </recommendedName>
</protein>
<dbReference type="OrthoDB" id="552049at2759"/>
<dbReference type="InterPro" id="IPR036869">
    <property type="entry name" value="J_dom_sf"/>
</dbReference>
<dbReference type="PANTHER" id="PTHR24074">
    <property type="entry name" value="CO-CHAPERONE PROTEIN DJLA"/>
    <property type="match status" value="1"/>
</dbReference>
<name>A0A9J6A298_SOLCO</name>
<reference evidence="2 3" key="1">
    <citation type="submission" date="2020-09" db="EMBL/GenBank/DDBJ databases">
        <title>De no assembly of potato wild relative species, Solanum commersonii.</title>
        <authorList>
            <person name="Cho K."/>
        </authorList>
    </citation>
    <scope>NUCLEOTIDE SEQUENCE [LARGE SCALE GENOMIC DNA]</scope>
    <source>
        <strain evidence="2">LZ3.2</strain>
        <tissue evidence="2">Leaf</tissue>
    </source>
</reference>
<dbReference type="AlphaFoldDB" id="A0A9J6A298"/>
<dbReference type="Pfam" id="PF00226">
    <property type="entry name" value="DnaJ"/>
    <property type="match status" value="1"/>
</dbReference>
<evidence type="ECO:0000313" key="2">
    <source>
        <dbReference type="EMBL" id="KAG5618734.1"/>
    </source>
</evidence>
<dbReference type="InterPro" id="IPR001623">
    <property type="entry name" value="DnaJ_domain"/>
</dbReference>
<dbReference type="SUPFAM" id="SSF46565">
    <property type="entry name" value="Chaperone J-domain"/>
    <property type="match status" value="1"/>
</dbReference>
<evidence type="ECO:0000259" key="1">
    <source>
        <dbReference type="PROSITE" id="PS50076"/>
    </source>
</evidence>
<organism evidence="2 3">
    <name type="scientific">Solanum commersonii</name>
    <name type="common">Commerson's wild potato</name>
    <name type="synonym">Commerson's nightshade</name>
    <dbReference type="NCBI Taxonomy" id="4109"/>
    <lineage>
        <taxon>Eukaryota</taxon>
        <taxon>Viridiplantae</taxon>
        <taxon>Streptophyta</taxon>
        <taxon>Embryophyta</taxon>
        <taxon>Tracheophyta</taxon>
        <taxon>Spermatophyta</taxon>
        <taxon>Magnoliopsida</taxon>
        <taxon>eudicotyledons</taxon>
        <taxon>Gunneridae</taxon>
        <taxon>Pentapetalae</taxon>
        <taxon>asterids</taxon>
        <taxon>lamiids</taxon>
        <taxon>Solanales</taxon>
        <taxon>Solanaceae</taxon>
        <taxon>Solanoideae</taxon>
        <taxon>Solaneae</taxon>
        <taxon>Solanum</taxon>
    </lineage>
</organism>